<proteinExistence type="predicted"/>
<name>A0A8J7HBS2_9CYAN</name>
<dbReference type="Pfam" id="PF23856">
    <property type="entry name" value="DUF7219"/>
    <property type="match status" value="1"/>
</dbReference>
<dbReference type="AlphaFoldDB" id="A0A8J7HBS2"/>
<dbReference type="Proteomes" id="UP000599391">
    <property type="component" value="Unassembled WGS sequence"/>
</dbReference>
<dbReference type="InterPro" id="IPR055643">
    <property type="entry name" value="DUF7219"/>
</dbReference>
<protein>
    <recommendedName>
        <fullName evidence="3">Isopropylmalate/homocitrate/citramalate synthases</fullName>
    </recommendedName>
</protein>
<keyword evidence="2" id="KW-1185">Reference proteome</keyword>
<accession>A0A8J7HBS2</accession>
<dbReference type="RefSeq" id="WP_214439632.1">
    <property type="nucleotide sequence ID" value="NZ_JAECZB010000029.1"/>
</dbReference>
<sequence>MEKSNQLDKNNFLYSYSRYCGQVQPKNLVFNANLQEFSQKIGYITALETSGKLCPHEAYKQVELLWQNLQSSYQQLAIDSDSSAII</sequence>
<dbReference type="EMBL" id="JAECZB010000029">
    <property type="protein sequence ID" value="MBH8553343.1"/>
    <property type="molecule type" value="Genomic_DNA"/>
</dbReference>
<evidence type="ECO:0008006" key="3">
    <source>
        <dbReference type="Google" id="ProtNLM"/>
    </source>
</evidence>
<evidence type="ECO:0000313" key="1">
    <source>
        <dbReference type="EMBL" id="MBH8553343.1"/>
    </source>
</evidence>
<comment type="caution">
    <text evidence="1">The sequence shown here is derived from an EMBL/GenBank/DDBJ whole genome shotgun (WGS) entry which is preliminary data.</text>
</comment>
<gene>
    <name evidence="1" type="ORF">I8751_13355</name>
</gene>
<evidence type="ECO:0000313" key="2">
    <source>
        <dbReference type="Proteomes" id="UP000599391"/>
    </source>
</evidence>
<reference evidence="1 2" key="1">
    <citation type="journal article" date="2021" name="Int. J. Syst. Evol. Microbiol.">
        <title>Amazonocrinis nigriterrae gen. nov., sp. nov., Atlanticothrix silvestris gen. nov., sp. nov. and Dendronalium phyllosphericum gen. nov., sp. nov., nostocacean cyanobacteria from Brazilian environments.</title>
        <authorList>
            <person name="Alvarenga D.O."/>
            <person name="Andreote A.P.D."/>
            <person name="Branco L.H.Z."/>
            <person name="Delbaje E."/>
            <person name="Cruz R.B."/>
            <person name="Varani A.M."/>
            <person name="Fiore M.F."/>
        </authorList>
    </citation>
    <scope>NUCLEOTIDE SEQUENCE [LARGE SCALE GENOMIC DNA]</scope>
    <source>
        <strain evidence="1 2">CENA357</strain>
    </source>
</reference>
<organism evidence="1 2">
    <name type="scientific">Atlanticothrix silvestris CENA357</name>
    <dbReference type="NCBI Taxonomy" id="1725252"/>
    <lineage>
        <taxon>Bacteria</taxon>
        <taxon>Bacillati</taxon>
        <taxon>Cyanobacteriota</taxon>
        <taxon>Cyanophyceae</taxon>
        <taxon>Nostocales</taxon>
        <taxon>Nodulariaceae</taxon>
        <taxon>Atlanticothrix</taxon>
        <taxon>Atlanticothrix silvestris</taxon>
    </lineage>
</organism>